<comment type="caution">
    <text evidence="1">The sequence shown here is derived from an EMBL/GenBank/DDBJ whole genome shotgun (WGS) entry which is preliminary data.</text>
</comment>
<evidence type="ECO:0000313" key="1">
    <source>
        <dbReference type="EMBL" id="MFD2934945.1"/>
    </source>
</evidence>
<proteinExistence type="predicted"/>
<dbReference type="SUPFAM" id="SSF110849">
    <property type="entry name" value="ParB/Sulfiredoxin"/>
    <property type="match status" value="1"/>
</dbReference>
<reference evidence="2" key="1">
    <citation type="journal article" date="2019" name="Int. J. Syst. Evol. Microbiol.">
        <title>The Global Catalogue of Microorganisms (GCM) 10K type strain sequencing project: providing services to taxonomists for standard genome sequencing and annotation.</title>
        <authorList>
            <consortium name="The Broad Institute Genomics Platform"/>
            <consortium name="The Broad Institute Genome Sequencing Center for Infectious Disease"/>
            <person name="Wu L."/>
            <person name="Ma J."/>
        </authorList>
    </citation>
    <scope>NUCLEOTIDE SEQUENCE [LARGE SCALE GENOMIC DNA]</scope>
    <source>
        <strain evidence="2">KCTC 52490</strain>
    </source>
</reference>
<dbReference type="RefSeq" id="WP_381501932.1">
    <property type="nucleotide sequence ID" value="NZ_JBHUOM010000008.1"/>
</dbReference>
<name>A0ABW6AMB1_9BACT</name>
<evidence type="ECO:0000313" key="2">
    <source>
        <dbReference type="Proteomes" id="UP001597512"/>
    </source>
</evidence>
<dbReference type="Proteomes" id="UP001597512">
    <property type="component" value="Unassembled WGS sequence"/>
</dbReference>
<accession>A0ABW6AMB1</accession>
<protein>
    <recommendedName>
        <fullName evidence="3">ParB N-terminal domain-containing protein</fullName>
    </recommendedName>
</protein>
<evidence type="ECO:0008006" key="3">
    <source>
        <dbReference type="Google" id="ProtNLM"/>
    </source>
</evidence>
<dbReference type="InterPro" id="IPR036086">
    <property type="entry name" value="ParB/Sulfiredoxin_sf"/>
</dbReference>
<organism evidence="1 2">
    <name type="scientific">Spirosoma flavum</name>
    <dbReference type="NCBI Taxonomy" id="2048557"/>
    <lineage>
        <taxon>Bacteria</taxon>
        <taxon>Pseudomonadati</taxon>
        <taxon>Bacteroidota</taxon>
        <taxon>Cytophagia</taxon>
        <taxon>Cytophagales</taxon>
        <taxon>Cytophagaceae</taxon>
        <taxon>Spirosoma</taxon>
    </lineage>
</organism>
<sequence length="290" mass="32697">MRKDFMSTMKEKTSTLQPSLLSTEENIKSQILVLDKLRDLIPPLTDDEYDQLQQNILKHGVKDPLTVWETTSAVAQIDDTDQPAFVLIDGHNRYKICLKYKLDYRLNLIRFSTLDEVKDYMIDYQLGRRNLTAEQTSYLRGLRYLQQKSMRGGNKSSNNSQADVSVALGKEYGVSSRTIKRDGEFAAGLEKLAPNLKKEILSGQKKISKLSISAITESEPIHNIDELTATISATEKPVEKPLTTTKNSKKDQRFTLQATIKGLAAGKLTRETCEQLVVKTNELIALLLSK</sequence>
<gene>
    <name evidence="1" type="ORF">ACFS25_14210</name>
</gene>
<dbReference type="Gene3D" id="3.90.1530.10">
    <property type="entry name" value="Conserved hypothetical protein from pyrococcus furiosus pfu- 392566-001, ParB domain"/>
    <property type="match status" value="1"/>
</dbReference>
<keyword evidence="2" id="KW-1185">Reference proteome</keyword>
<dbReference type="EMBL" id="JBHUOM010000008">
    <property type="protein sequence ID" value="MFD2934945.1"/>
    <property type="molecule type" value="Genomic_DNA"/>
</dbReference>